<keyword evidence="2" id="KW-1185">Reference proteome</keyword>
<proteinExistence type="predicted"/>
<sequence length="77" mass="8585">MCNEDTLLTITSTTTETKTNSWISSITTKESPSEKTSSPRIKNTTIRLTPKSSAQIHKHESNVMALALITIIVYYIL</sequence>
<comment type="caution">
    <text evidence="1">The sequence shown here is derived from an EMBL/GenBank/DDBJ whole genome shotgun (WGS) entry which is preliminary data.</text>
</comment>
<evidence type="ECO:0000313" key="1">
    <source>
        <dbReference type="EMBL" id="CAK5115273.1"/>
    </source>
</evidence>
<accession>A0ACB1B0M9</accession>
<dbReference type="EMBL" id="CAVMJV010000153">
    <property type="protein sequence ID" value="CAK5115273.1"/>
    <property type="molecule type" value="Genomic_DNA"/>
</dbReference>
<evidence type="ECO:0000313" key="2">
    <source>
        <dbReference type="Proteomes" id="UP001497535"/>
    </source>
</evidence>
<organism evidence="1 2">
    <name type="scientific">Meloidogyne enterolobii</name>
    <name type="common">Root-knot nematode worm</name>
    <name type="synonym">Meloidogyne mayaguensis</name>
    <dbReference type="NCBI Taxonomy" id="390850"/>
    <lineage>
        <taxon>Eukaryota</taxon>
        <taxon>Metazoa</taxon>
        <taxon>Ecdysozoa</taxon>
        <taxon>Nematoda</taxon>
        <taxon>Chromadorea</taxon>
        <taxon>Rhabditida</taxon>
        <taxon>Tylenchina</taxon>
        <taxon>Tylenchomorpha</taxon>
        <taxon>Tylenchoidea</taxon>
        <taxon>Meloidogynidae</taxon>
        <taxon>Meloidogyninae</taxon>
        <taxon>Meloidogyne</taxon>
    </lineage>
</organism>
<protein>
    <submittedName>
        <fullName evidence="1">Uncharacterized protein</fullName>
    </submittedName>
</protein>
<name>A0ACB1B0M9_MELEN</name>
<reference evidence="1" key="1">
    <citation type="submission" date="2023-11" db="EMBL/GenBank/DDBJ databases">
        <authorList>
            <person name="Poullet M."/>
        </authorList>
    </citation>
    <scope>NUCLEOTIDE SEQUENCE</scope>
    <source>
        <strain evidence="1">E1834</strain>
    </source>
</reference>
<dbReference type="Proteomes" id="UP001497535">
    <property type="component" value="Unassembled WGS sequence"/>
</dbReference>
<gene>
    <name evidence="1" type="ORF">MENTE1834_LOCUS45557</name>
</gene>